<organism evidence="2">
    <name type="scientific">uncultured Gemmatimonadota bacterium</name>
    <dbReference type="NCBI Taxonomy" id="203437"/>
    <lineage>
        <taxon>Bacteria</taxon>
        <taxon>Pseudomonadati</taxon>
        <taxon>Gemmatimonadota</taxon>
        <taxon>environmental samples</taxon>
    </lineage>
</organism>
<name>A0A6J4LBZ9_9BACT</name>
<evidence type="ECO:0000256" key="1">
    <source>
        <dbReference type="SAM" id="MobiDB-lite"/>
    </source>
</evidence>
<gene>
    <name evidence="2" type="ORF">AVDCRST_MAG68-2266</name>
</gene>
<accession>A0A6J4LBZ9</accession>
<feature type="non-terminal residue" evidence="2">
    <location>
        <position position="1"/>
    </location>
</feature>
<sequence>GPDSPDRDHPAGAGAAGCRRCVRRPQECRVDPAGHRGDRDRLADHYRASAGL</sequence>
<proteinExistence type="predicted"/>
<protein>
    <submittedName>
        <fullName evidence="2">Uncharacterized protein</fullName>
    </submittedName>
</protein>
<feature type="region of interest" description="Disordered" evidence="1">
    <location>
        <begin position="29"/>
        <end position="52"/>
    </location>
</feature>
<dbReference type="AlphaFoldDB" id="A0A6J4LBZ9"/>
<reference evidence="2" key="1">
    <citation type="submission" date="2020-02" db="EMBL/GenBank/DDBJ databases">
        <authorList>
            <person name="Meier V. D."/>
        </authorList>
    </citation>
    <scope>NUCLEOTIDE SEQUENCE</scope>
    <source>
        <strain evidence="2">AVDCRST_MAG68</strain>
    </source>
</reference>
<dbReference type="EMBL" id="CADCTW010000111">
    <property type="protein sequence ID" value="CAA9328183.1"/>
    <property type="molecule type" value="Genomic_DNA"/>
</dbReference>
<feature type="non-terminal residue" evidence="2">
    <location>
        <position position="52"/>
    </location>
</feature>
<evidence type="ECO:0000313" key="2">
    <source>
        <dbReference type="EMBL" id="CAA9328183.1"/>
    </source>
</evidence>